<accession>L8WWN1</accession>
<comment type="caution">
    <text evidence="1">The sequence shown here is derived from an EMBL/GenBank/DDBJ whole genome shotgun (WGS) entry which is preliminary data.</text>
</comment>
<dbReference type="HOGENOM" id="CLU_1262268_0_0_1"/>
<dbReference type="AlphaFoldDB" id="L8WWN1"/>
<reference evidence="1 2" key="1">
    <citation type="journal article" date="2013" name="Nat. Commun.">
        <title>The evolution and pathogenic mechanisms of the rice sheath blight pathogen.</title>
        <authorList>
            <person name="Zheng A."/>
            <person name="Lin R."/>
            <person name="Xu L."/>
            <person name="Qin P."/>
            <person name="Tang C."/>
            <person name="Ai P."/>
            <person name="Zhang D."/>
            <person name="Liu Y."/>
            <person name="Sun Z."/>
            <person name="Feng H."/>
            <person name="Wang Y."/>
            <person name="Chen Y."/>
            <person name="Liang X."/>
            <person name="Fu R."/>
            <person name="Li Q."/>
            <person name="Zhang J."/>
            <person name="Yu X."/>
            <person name="Xie Z."/>
            <person name="Ding L."/>
            <person name="Guan P."/>
            <person name="Tang J."/>
            <person name="Liang Y."/>
            <person name="Wang S."/>
            <person name="Deng Q."/>
            <person name="Li S."/>
            <person name="Zhu J."/>
            <person name="Wang L."/>
            <person name="Liu H."/>
            <person name="Li P."/>
        </authorList>
    </citation>
    <scope>NUCLEOTIDE SEQUENCE [LARGE SCALE GENOMIC DNA]</scope>
    <source>
        <strain evidence="2">AG-1 IA</strain>
    </source>
</reference>
<gene>
    <name evidence="1" type="ORF">AG1IA_04773</name>
</gene>
<protein>
    <submittedName>
        <fullName evidence="1">Uncharacterized protein</fullName>
    </submittedName>
</protein>
<organism evidence="1 2">
    <name type="scientific">Thanatephorus cucumeris (strain AG1-IA)</name>
    <name type="common">Rice sheath blight fungus</name>
    <name type="synonym">Rhizoctonia solani</name>
    <dbReference type="NCBI Taxonomy" id="983506"/>
    <lineage>
        <taxon>Eukaryota</taxon>
        <taxon>Fungi</taxon>
        <taxon>Dikarya</taxon>
        <taxon>Basidiomycota</taxon>
        <taxon>Agaricomycotina</taxon>
        <taxon>Agaricomycetes</taxon>
        <taxon>Cantharellales</taxon>
        <taxon>Ceratobasidiaceae</taxon>
        <taxon>Rhizoctonia</taxon>
        <taxon>Rhizoctonia solani AG-1</taxon>
    </lineage>
</organism>
<evidence type="ECO:0000313" key="1">
    <source>
        <dbReference type="EMBL" id="ELU41193.1"/>
    </source>
</evidence>
<proteinExistence type="predicted"/>
<keyword evidence="2" id="KW-1185">Reference proteome</keyword>
<name>L8WWN1_THACA</name>
<sequence>MNQRAQTAFWCSLITTTVDPKSADFLNVKNRALYAECWQNPTIFSMNPHPQLTPVCRRGADSAILDADVWQNLDVINQAKCQVTEYMRSRKLRFLRYDSREFLRYIKGSFRPLYPYLSTHFIPSVITRSLNAMDTYRQGRSQSLLRGTKSKYSRRIEFGYLYLRARGAGKIIKEVKWRVLWRTPESARENSESANYATIGPMGFRDQSVECPRTIDLEL</sequence>
<dbReference type="Proteomes" id="UP000011668">
    <property type="component" value="Unassembled WGS sequence"/>
</dbReference>
<dbReference type="EMBL" id="AFRT01001109">
    <property type="protein sequence ID" value="ELU41193.1"/>
    <property type="molecule type" value="Genomic_DNA"/>
</dbReference>
<evidence type="ECO:0000313" key="2">
    <source>
        <dbReference type="Proteomes" id="UP000011668"/>
    </source>
</evidence>